<dbReference type="Proteomes" id="UP001153709">
    <property type="component" value="Chromosome 8"/>
</dbReference>
<feature type="transmembrane region" description="Helical" evidence="6">
    <location>
        <begin position="399"/>
        <end position="418"/>
    </location>
</feature>
<feature type="transmembrane region" description="Helical" evidence="6">
    <location>
        <begin position="68"/>
        <end position="95"/>
    </location>
</feature>
<evidence type="ECO:0000256" key="3">
    <source>
        <dbReference type="ARBA" id="ARBA00022692"/>
    </source>
</evidence>
<dbReference type="InterPro" id="IPR011701">
    <property type="entry name" value="MFS"/>
</dbReference>
<dbReference type="InterPro" id="IPR020846">
    <property type="entry name" value="MFS_dom"/>
</dbReference>
<dbReference type="InterPro" id="IPR036259">
    <property type="entry name" value="MFS_trans_sf"/>
</dbReference>
<dbReference type="EMBL" id="OU898283">
    <property type="protein sequence ID" value="CAG9839479.1"/>
    <property type="molecule type" value="Genomic_DNA"/>
</dbReference>
<feature type="transmembrane region" description="Helical" evidence="6">
    <location>
        <begin position="135"/>
        <end position="153"/>
    </location>
</feature>
<evidence type="ECO:0000313" key="8">
    <source>
        <dbReference type="EMBL" id="CAG9839479.1"/>
    </source>
</evidence>
<feature type="transmembrane region" description="Helical" evidence="6">
    <location>
        <begin position="194"/>
        <end position="217"/>
    </location>
</feature>
<dbReference type="PANTHER" id="PTHR23511">
    <property type="entry name" value="SYNAPTIC VESICLE GLYCOPROTEIN 2"/>
    <property type="match status" value="1"/>
</dbReference>
<keyword evidence="2" id="KW-0813">Transport</keyword>
<keyword evidence="5 6" id="KW-0472">Membrane</keyword>
<keyword evidence="3 6" id="KW-0812">Transmembrane</keyword>
<evidence type="ECO:0000259" key="7">
    <source>
        <dbReference type="PROSITE" id="PS50850"/>
    </source>
</evidence>
<feature type="transmembrane region" description="Helical" evidence="6">
    <location>
        <begin position="159"/>
        <end position="182"/>
    </location>
</feature>
<protein>
    <recommendedName>
        <fullName evidence="7">Major facilitator superfamily (MFS) profile domain-containing protein</fullName>
    </recommendedName>
</protein>
<feature type="transmembrane region" description="Helical" evidence="6">
    <location>
        <begin position="107"/>
        <end position="128"/>
    </location>
</feature>
<dbReference type="PROSITE" id="PS50850">
    <property type="entry name" value="MFS"/>
    <property type="match status" value="1"/>
</dbReference>
<comment type="subcellular location">
    <subcellularLocation>
        <location evidence="1">Membrane</location>
        <topology evidence="1">Multi-pass membrane protein</topology>
    </subcellularLocation>
</comment>
<sequence>MTAKVSEDLEILTYIPESEVSEGNVKLKPDLAARESETLFLFQHVTKGTAPTTFEEAAKLVGFGKFNILLISLTVFGIFSHMSEIGSVAYILAAAQCDLNLSLQQKGYLNSIIFAGMISGSFIWGFLLDVYGRQKLMMIGYLLAASFNFLGSLSQSFEMLLICKFFGGFIIVGPSAAMSAYLSEFHSSEYRNKVQLINGTLASVAQVVMPLIAWGILPLPIKWSLFDGYVELHSWNVFLMVAGLVPLIGGITFIFLPESPKFLMTSGKNDEAMDILRTVYSWNTGNPRDSFPVKMLVEEKVKNTKNRNILEDIRVGVRNLIAIFKPPHLWKFFIITVTMTMCLCSLQCLRQWMPQLFQSIEDYKSINHGNISDICTMLSGLNLERKSNDGCSTDVTKSMVYINAMAGAIFQVVAYCLTGSIINLLGKKKVLIILSGVSVACIIGLLYWRGAVYITIFTGVYIACGHVSAYMFLSVIVDTFPTNLRASALTISPAIGRIGIVGTNAVFPVLFKQSCSATFMVIGGSMAVCGILNFWLPDTERKALQ</sequence>
<feature type="domain" description="Major facilitator superfamily (MFS) profile" evidence="7">
    <location>
        <begin position="70"/>
        <end position="541"/>
    </location>
</feature>
<keyword evidence="9" id="KW-1185">Reference proteome</keyword>
<dbReference type="PANTHER" id="PTHR23511:SF36">
    <property type="entry name" value="EG:BACR7A4.13 PROTEIN-RELATED"/>
    <property type="match status" value="1"/>
</dbReference>
<feature type="transmembrane region" description="Helical" evidence="6">
    <location>
        <begin position="430"/>
        <end position="448"/>
    </location>
</feature>
<feature type="transmembrane region" description="Helical" evidence="6">
    <location>
        <begin position="454"/>
        <end position="477"/>
    </location>
</feature>
<feature type="transmembrane region" description="Helical" evidence="6">
    <location>
        <begin position="332"/>
        <end position="353"/>
    </location>
</feature>
<gene>
    <name evidence="8" type="ORF">DIABBA_LOCUS12242</name>
</gene>
<feature type="transmembrane region" description="Helical" evidence="6">
    <location>
        <begin position="237"/>
        <end position="256"/>
    </location>
</feature>
<feature type="transmembrane region" description="Helical" evidence="6">
    <location>
        <begin position="517"/>
        <end position="536"/>
    </location>
</feature>
<organism evidence="8 9">
    <name type="scientific">Diabrotica balteata</name>
    <name type="common">Banded cucumber beetle</name>
    <dbReference type="NCBI Taxonomy" id="107213"/>
    <lineage>
        <taxon>Eukaryota</taxon>
        <taxon>Metazoa</taxon>
        <taxon>Ecdysozoa</taxon>
        <taxon>Arthropoda</taxon>
        <taxon>Hexapoda</taxon>
        <taxon>Insecta</taxon>
        <taxon>Pterygota</taxon>
        <taxon>Neoptera</taxon>
        <taxon>Endopterygota</taxon>
        <taxon>Coleoptera</taxon>
        <taxon>Polyphaga</taxon>
        <taxon>Cucujiformia</taxon>
        <taxon>Chrysomeloidea</taxon>
        <taxon>Chrysomelidae</taxon>
        <taxon>Galerucinae</taxon>
        <taxon>Diabroticina</taxon>
        <taxon>Diabroticites</taxon>
        <taxon>Diabrotica</taxon>
    </lineage>
</organism>
<evidence type="ECO:0000256" key="1">
    <source>
        <dbReference type="ARBA" id="ARBA00004141"/>
    </source>
</evidence>
<dbReference type="Gene3D" id="1.20.1250.20">
    <property type="entry name" value="MFS general substrate transporter like domains"/>
    <property type="match status" value="1"/>
</dbReference>
<proteinExistence type="predicted"/>
<evidence type="ECO:0000256" key="2">
    <source>
        <dbReference type="ARBA" id="ARBA00022448"/>
    </source>
</evidence>
<dbReference type="Pfam" id="PF07690">
    <property type="entry name" value="MFS_1"/>
    <property type="match status" value="1"/>
</dbReference>
<dbReference type="AlphaFoldDB" id="A0A9N9TBU3"/>
<evidence type="ECO:0000256" key="4">
    <source>
        <dbReference type="ARBA" id="ARBA00022989"/>
    </source>
</evidence>
<evidence type="ECO:0000256" key="5">
    <source>
        <dbReference type="ARBA" id="ARBA00023136"/>
    </source>
</evidence>
<dbReference type="GO" id="GO:0022857">
    <property type="term" value="F:transmembrane transporter activity"/>
    <property type="evidence" value="ECO:0007669"/>
    <property type="project" value="InterPro"/>
</dbReference>
<reference evidence="8" key="1">
    <citation type="submission" date="2022-01" db="EMBL/GenBank/DDBJ databases">
        <authorList>
            <person name="King R."/>
        </authorList>
    </citation>
    <scope>NUCLEOTIDE SEQUENCE</scope>
</reference>
<evidence type="ECO:0000256" key="6">
    <source>
        <dbReference type="SAM" id="Phobius"/>
    </source>
</evidence>
<dbReference type="SUPFAM" id="SSF103473">
    <property type="entry name" value="MFS general substrate transporter"/>
    <property type="match status" value="1"/>
</dbReference>
<accession>A0A9N9TBU3</accession>
<name>A0A9N9TBU3_DIABA</name>
<evidence type="ECO:0000313" key="9">
    <source>
        <dbReference type="Proteomes" id="UP001153709"/>
    </source>
</evidence>
<dbReference type="OrthoDB" id="3936150at2759"/>
<dbReference type="GO" id="GO:0016020">
    <property type="term" value="C:membrane"/>
    <property type="evidence" value="ECO:0007669"/>
    <property type="project" value="UniProtKB-SubCell"/>
</dbReference>
<keyword evidence="4 6" id="KW-1133">Transmembrane helix</keyword>